<keyword evidence="1" id="KW-0677">Repeat</keyword>
<protein>
    <submittedName>
        <fullName evidence="6">Cytochrome c biogenesis factor</fullName>
    </submittedName>
</protein>
<reference evidence="7" key="1">
    <citation type="submission" date="2012-02" db="EMBL/GenBank/DDBJ databases">
        <title>Complete sequence of chromosome of Methanomethylovorans hollandica DSM 15978.</title>
        <authorList>
            <person name="Lucas S."/>
            <person name="Copeland A."/>
            <person name="Lapidus A."/>
            <person name="Glavina del Rio T."/>
            <person name="Dalin E."/>
            <person name="Tice H."/>
            <person name="Bruce D."/>
            <person name="Goodwin L."/>
            <person name="Pitluck S."/>
            <person name="Peters L."/>
            <person name="Mikhailova N."/>
            <person name="Held B."/>
            <person name="Kyrpides N."/>
            <person name="Mavromatis K."/>
            <person name="Ivanova N."/>
            <person name="Brettin T."/>
            <person name="Detter J.C."/>
            <person name="Han C."/>
            <person name="Larimer F."/>
            <person name="Land M."/>
            <person name="Hauser L."/>
            <person name="Markowitz V."/>
            <person name="Cheng J.-F."/>
            <person name="Hugenholtz P."/>
            <person name="Woyke T."/>
            <person name="Wu D."/>
            <person name="Spring S."/>
            <person name="Schroeder M."/>
            <person name="Brambilla E."/>
            <person name="Klenk H.-P."/>
            <person name="Eisen J.A."/>
        </authorList>
    </citation>
    <scope>NUCLEOTIDE SEQUENCE [LARGE SCALE GENOMIC DNA]</scope>
    <source>
        <strain evidence="7">DSM 15978 / NBRC 107637 / DMS1</strain>
    </source>
</reference>
<evidence type="ECO:0000256" key="3">
    <source>
        <dbReference type="PROSITE-ProRule" id="PRU00339"/>
    </source>
</evidence>
<evidence type="ECO:0000256" key="4">
    <source>
        <dbReference type="SAM" id="MobiDB-lite"/>
    </source>
</evidence>
<keyword evidence="5" id="KW-0812">Transmembrane</keyword>
<evidence type="ECO:0000256" key="5">
    <source>
        <dbReference type="SAM" id="Phobius"/>
    </source>
</evidence>
<dbReference type="AlphaFoldDB" id="L0KV95"/>
<dbReference type="InterPro" id="IPR013105">
    <property type="entry name" value="TPR_2"/>
</dbReference>
<evidence type="ECO:0000256" key="1">
    <source>
        <dbReference type="ARBA" id="ARBA00022737"/>
    </source>
</evidence>
<dbReference type="OrthoDB" id="115601at2157"/>
<organism evidence="6 7">
    <name type="scientific">Methanomethylovorans hollandica (strain DSM 15978 / NBRC 107637 / DMS1)</name>
    <dbReference type="NCBI Taxonomy" id="867904"/>
    <lineage>
        <taxon>Archaea</taxon>
        <taxon>Methanobacteriati</taxon>
        <taxon>Methanobacteriota</taxon>
        <taxon>Stenosarchaea group</taxon>
        <taxon>Methanomicrobia</taxon>
        <taxon>Methanosarcinales</taxon>
        <taxon>Methanosarcinaceae</taxon>
        <taxon>Methanomethylovorans</taxon>
    </lineage>
</organism>
<feature type="repeat" description="TPR" evidence="3">
    <location>
        <begin position="47"/>
        <end position="80"/>
    </location>
</feature>
<accession>L0KV95</accession>
<sequence>MGLMDDVKSKKKQKEAENWFSMGIKSQDPEKKLEYFTRSLELEPNNISAWLKKGRILEDRGRFDEAKKSYDRAILLDPELDIRLKEENSFPQHDSDLQDTVREQKQNVVEETQYTFNEADNLPATSEERTGSEIEEENQEEFSFNPPLGEESLFSNINKNETFTEEEVKETSEMDIEYVESSGDISIIRPDQVIVPDSNLSEQNTYETTNETVIADTVSELKNDTTIVKEDTRAFDKKYVSGDIPVIDTEKKQIHPEKRGVHSYVEMEGKNASLHIPLSETLKFWLVGAVVLLMIVGALVLMMAYLITRFTN</sequence>
<dbReference type="SMART" id="SM00028">
    <property type="entry name" value="TPR"/>
    <property type="match status" value="1"/>
</dbReference>
<name>L0KV95_METHD</name>
<dbReference type="InterPro" id="IPR011990">
    <property type="entry name" value="TPR-like_helical_dom_sf"/>
</dbReference>
<dbReference type="HOGENOM" id="CLU_843624_0_0_2"/>
<evidence type="ECO:0000256" key="2">
    <source>
        <dbReference type="ARBA" id="ARBA00022803"/>
    </source>
</evidence>
<dbReference type="Pfam" id="PF07719">
    <property type="entry name" value="TPR_2"/>
    <property type="match status" value="1"/>
</dbReference>
<dbReference type="STRING" id="867904.Metho_0818"/>
<dbReference type="KEGG" id="mhz:Metho_0818"/>
<dbReference type="Gene3D" id="1.25.40.10">
    <property type="entry name" value="Tetratricopeptide repeat domain"/>
    <property type="match status" value="1"/>
</dbReference>
<evidence type="ECO:0000313" key="7">
    <source>
        <dbReference type="Proteomes" id="UP000010866"/>
    </source>
</evidence>
<feature type="region of interest" description="Disordered" evidence="4">
    <location>
        <begin position="134"/>
        <end position="153"/>
    </location>
</feature>
<gene>
    <name evidence="6" type="ordered locus">Metho_0818</name>
</gene>
<proteinExistence type="predicted"/>
<keyword evidence="5" id="KW-0472">Membrane</keyword>
<feature type="transmembrane region" description="Helical" evidence="5">
    <location>
        <begin position="284"/>
        <end position="307"/>
    </location>
</feature>
<dbReference type="RefSeq" id="WP_015324228.1">
    <property type="nucleotide sequence ID" value="NC_019977.1"/>
</dbReference>
<dbReference type="GeneID" id="14408111"/>
<keyword evidence="2 3" id="KW-0802">TPR repeat</keyword>
<dbReference type="PROSITE" id="PS50005">
    <property type="entry name" value="TPR"/>
    <property type="match status" value="1"/>
</dbReference>
<dbReference type="SUPFAM" id="SSF48452">
    <property type="entry name" value="TPR-like"/>
    <property type="match status" value="1"/>
</dbReference>
<dbReference type="Proteomes" id="UP000010866">
    <property type="component" value="Chromosome"/>
</dbReference>
<keyword evidence="5" id="KW-1133">Transmembrane helix</keyword>
<evidence type="ECO:0000313" key="6">
    <source>
        <dbReference type="EMBL" id="AGB49061.1"/>
    </source>
</evidence>
<dbReference type="InterPro" id="IPR019734">
    <property type="entry name" value="TPR_rpt"/>
</dbReference>
<dbReference type="PROSITE" id="PS50293">
    <property type="entry name" value="TPR_REGION"/>
    <property type="match status" value="1"/>
</dbReference>
<dbReference type="EMBL" id="CP003362">
    <property type="protein sequence ID" value="AGB49061.1"/>
    <property type="molecule type" value="Genomic_DNA"/>
</dbReference>
<keyword evidence="7" id="KW-1185">Reference proteome</keyword>